<protein>
    <submittedName>
        <fullName evidence="10">L,D-transpeptidase catalytic domain</fullName>
    </submittedName>
</protein>
<feature type="domain" description="L,D-transpeptidase scaffold" evidence="9">
    <location>
        <begin position="90"/>
        <end position="240"/>
    </location>
</feature>
<feature type="domain" description="L,D-TPase catalytic" evidence="8">
    <location>
        <begin position="271"/>
        <end position="432"/>
    </location>
</feature>
<comment type="pathway">
    <text evidence="1">Cell wall biogenesis; peptidoglycan biosynthesis.</text>
</comment>
<dbReference type="Pfam" id="PF03734">
    <property type="entry name" value="YkuD"/>
    <property type="match status" value="1"/>
</dbReference>
<feature type="signal peptide" evidence="7">
    <location>
        <begin position="1"/>
        <end position="28"/>
    </location>
</feature>
<evidence type="ECO:0000256" key="3">
    <source>
        <dbReference type="ARBA" id="ARBA00022679"/>
    </source>
</evidence>
<evidence type="ECO:0000313" key="10">
    <source>
        <dbReference type="EMBL" id="SEV86419.1"/>
    </source>
</evidence>
<dbReference type="InterPro" id="IPR045380">
    <property type="entry name" value="LD_TPept_scaffold_dom"/>
</dbReference>
<keyword evidence="7" id="KW-0732">Signal</keyword>
<dbReference type="Pfam" id="PF20142">
    <property type="entry name" value="Scaffold"/>
    <property type="match status" value="1"/>
</dbReference>
<dbReference type="Proteomes" id="UP000199373">
    <property type="component" value="Unassembled WGS sequence"/>
</dbReference>
<dbReference type="GO" id="GO:0016740">
    <property type="term" value="F:transferase activity"/>
    <property type="evidence" value="ECO:0007669"/>
    <property type="project" value="UniProtKB-KW"/>
</dbReference>
<keyword evidence="5" id="KW-0573">Peptidoglycan synthesis</keyword>
<dbReference type="GO" id="GO:0009252">
    <property type="term" value="P:peptidoglycan biosynthetic process"/>
    <property type="evidence" value="ECO:0007669"/>
    <property type="project" value="UniProtKB-UniPathway"/>
</dbReference>
<evidence type="ECO:0000259" key="9">
    <source>
        <dbReference type="Pfam" id="PF20142"/>
    </source>
</evidence>
<comment type="similarity">
    <text evidence="2">Belongs to the YkuD family.</text>
</comment>
<name>A0A1I0MDW8_9BACT</name>
<gene>
    <name evidence="10" type="ORF">SAMN04487850_0571</name>
</gene>
<dbReference type="GO" id="GO:0004180">
    <property type="term" value="F:carboxypeptidase activity"/>
    <property type="evidence" value="ECO:0007669"/>
    <property type="project" value="UniProtKB-ARBA"/>
</dbReference>
<evidence type="ECO:0000313" key="11">
    <source>
        <dbReference type="Proteomes" id="UP000199373"/>
    </source>
</evidence>
<evidence type="ECO:0000259" key="8">
    <source>
        <dbReference type="Pfam" id="PF03734"/>
    </source>
</evidence>
<proteinExistence type="inferred from homology"/>
<dbReference type="PANTHER" id="PTHR41533">
    <property type="entry name" value="L,D-TRANSPEPTIDASE HI_1667-RELATED"/>
    <property type="match status" value="1"/>
</dbReference>
<dbReference type="UniPathway" id="UPA00219"/>
<dbReference type="AlphaFoldDB" id="A0A1I0MDW8"/>
<organism evidence="10 11">
    <name type="scientific">Prevotella aff. ruminicola Tc2-24</name>
    <dbReference type="NCBI Taxonomy" id="81582"/>
    <lineage>
        <taxon>Bacteria</taxon>
        <taxon>Pseudomonadati</taxon>
        <taxon>Bacteroidota</taxon>
        <taxon>Bacteroidia</taxon>
        <taxon>Bacteroidales</taxon>
        <taxon>Prevotellaceae</taxon>
        <taxon>Prevotella</taxon>
    </lineage>
</organism>
<keyword evidence="3" id="KW-0808">Transferase</keyword>
<dbReference type="InterPro" id="IPR005490">
    <property type="entry name" value="LD_TPept_cat_dom"/>
</dbReference>
<dbReference type="PROSITE" id="PS51257">
    <property type="entry name" value="PROKAR_LIPOPROTEIN"/>
    <property type="match status" value="1"/>
</dbReference>
<evidence type="ECO:0000256" key="1">
    <source>
        <dbReference type="ARBA" id="ARBA00004752"/>
    </source>
</evidence>
<reference evidence="10 11" key="1">
    <citation type="submission" date="2016-10" db="EMBL/GenBank/DDBJ databases">
        <authorList>
            <person name="de Groot N.N."/>
        </authorList>
    </citation>
    <scope>NUCLEOTIDE SEQUENCE [LARGE SCALE GENOMIC DNA]</scope>
    <source>
        <strain evidence="10 11">TC2-24</strain>
    </source>
</reference>
<accession>A0A1I0MDW8</accession>
<evidence type="ECO:0000256" key="7">
    <source>
        <dbReference type="SAM" id="SignalP"/>
    </source>
</evidence>
<dbReference type="InterPro" id="IPR052905">
    <property type="entry name" value="LD-transpeptidase_YkuD-like"/>
</dbReference>
<evidence type="ECO:0000256" key="6">
    <source>
        <dbReference type="ARBA" id="ARBA00023316"/>
    </source>
</evidence>
<dbReference type="InterPro" id="IPR038063">
    <property type="entry name" value="Transpep_catalytic_dom"/>
</dbReference>
<evidence type="ECO:0000256" key="5">
    <source>
        <dbReference type="ARBA" id="ARBA00022984"/>
    </source>
</evidence>
<dbReference type="PANTHER" id="PTHR41533:SF2">
    <property type="entry name" value="BLR7131 PROTEIN"/>
    <property type="match status" value="1"/>
</dbReference>
<sequence length="523" mass="59363">MLCPQGRQACAQGVYTLALLLASACAFLASCTEGSHNPSETDLSAFGEYVLALDTPQLAQNYARILKADSSVWEGDAAIRRRYADVAHVEDTPLWFSRMGVSSQADSLLALMRRELPYNGLDSTAFYLPQIAEDLDIVHRLAFDSVGRSINEVLPHLDYYLSKAYLRYTVGLRYGFMQPQRFLNRMDYKPTGDYARLFDYEVEAPDYGSSIRRLESSERMSFLEQSQPTGHVYRALQEQMKRTADKGERHRLAVNMERCRWRMKHPGENERMVLVNIPALQLWAVGGDSVLSMRICCGATATKTPLLHSAISYMQVNPEWIIPQNIINTEVAQHGGDSAYFARHRYYIIDKSTGDTLNPIDVGASQMRTGNLRVGQKGGAGNSLGRIVFRFPNNFSVYLHDTNNRGAFNSDRRTLSHGCIRVQKPFELACFLLPDADDWKRDCLRISMGMRPETDRGQSFLQEHNGVSQPFRLLTYLDVSPRVPLYIVYYTAYPNPKTGMVETWPDLYGYDKVISREIKSFLL</sequence>
<dbReference type="Gene3D" id="2.40.440.10">
    <property type="entry name" value="L,D-transpeptidase catalytic domain-like"/>
    <property type="match status" value="1"/>
</dbReference>
<evidence type="ECO:0000256" key="2">
    <source>
        <dbReference type="ARBA" id="ARBA00005992"/>
    </source>
</evidence>
<dbReference type="SUPFAM" id="SSF141523">
    <property type="entry name" value="L,D-transpeptidase catalytic domain-like"/>
    <property type="match status" value="1"/>
</dbReference>
<keyword evidence="11" id="KW-1185">Reference proteome</keyword>
<dbReference type="GO" id="GO:0008360">
    <property type="term" value="P:regulation of cell shape"/>
    <property type="evidence" value="ECO:0007669"/>
    <property type="project" value="UniProtKB-KW"/>
</dbReference>
<dbReference type="CDD" id="cd16913">
    <property type="entry name" value="YkuD_like"/>
    <property type="match status" value="1"/>
</dbReference>
<evidence type="ECO:0000256" key="4">
    <source>
        <dbReference type="ARBA" id="ARBA00022960"/>
    </source>
</evidence>
<feature type="chain" id="PRO_5011480800" evidence="7">
    <location>
        <begin position="29"/>
        <end position="523"/>
    </location>
</feature>
<keyword evidence="6" id="KW-0961">Cell wall biogenesis/degradation</keyword>
<keyword evidence="4" id="KW-0133">Cell shape</keyword>
<dbReference type="GO" id="GO:0071555">
    <property type="term" value="P:cell wall organization"/>
    <property type="evidence" value="ECO:0007669"/>
    <property type="project" value="UniProtKB-KW"/>
</dbReference>
<dbReference type="EMBL" id="FOIQ01000001">
    <property type="protein sequence ID" value="SEV86419.1"/>
    <property type="molecule type" value="Genomic_DNA"/>
</dbReference>